<dbReference type="EMBL" id="BGPR01033931">
    <property type="protein sequence ID" value="GBO08057.1"/>
    <property type="molecule type" value="Genomic_DNA"/>
</dbReference>
<sequence length="98" mass="11115">MSLIEESIIPRKQKMLKSATYVAEHKKKKKPTICSAEQSKRGALYAMPSLFTFRETQPPEIGAMAKINLLHRVAYEKATPSWGLTSLGMKIRNRHVES</sequence>
<name>A0A4Y2U912_ARAVE</name>
<dbReference type="AlphaFoldDB" id="A0A4Y2U912"/>
<organism evidence="1 2">
    <name type="scientific">Araneus ventricosus</name>
    <name type="common">Orbweaver spider</name>
    <name type="synonym">Epeira ventricosa</name>
    <dbReference type="NCBI Taxonomy" id="182803"/>
    <lineage>
        <taxon>Eukaryota</taxon>
        <taxon>Metazoa</taxon>
        <taxon>Ecdysozoa</taxon>
        <taxon>Arthropoda</taxon>
        <taxon>Chelicerata</taxon>
        <taxon>Arachnida</taxon>
        <taxon>Araneae</taxon>
        <taxon>Araneomorphae</taxon>
        <taxon>Entelegynae</taxon>
        <taxon>Araneoidea</taxon>
        <taxon>Araneidae</taxon>
        <taxon>Araneus</taxon>
    </lineage>
</organism>
<accession>A0A4Y2U912</accession>
<evidence type="ECO:0000313" key="1">
    <source>
        <dbReference type="EMBL" id="GBO08057.1"/>
    </source>
</evidence>
<gene>
    <name evidence="1" type="ORF">AVEN_46913_1</name>
</gene>
<keyword evidence="2" id="KW-1185">Reference proteome</keyword>
<reference evidence="1 2" key="1">
    <citation type="journal article" date="2019" name="Sci. Rep.">
        <title>Orb-weaving spider Araneus ventricosus genome elucidates the spidroin gene catalogue.</title>
        <authorList>
            <person name="Kono N."/>
            <person name="Nakamura H."/>
            <person name="Ohtoshi R."/>
            <person name="Moran D.A.P."/>
            <person name="Shinohara A."/>
            <person name="Yoshida Y."/>
            <person name="Fujiwara M."/>
            <person name="Mori M."/>
            <person name="Tomita M."/>
            <person name="Arakawa K."/>
        </authorList>
    </citation>
    <scope>NUCLEOTIDE SEQUENCE [LARGE SCALE GENOMIC DNA]</scope>
</reference>
<comment type="caution">
    <text evidence="1">The sequence shown here is derived from an EMBL/GenBank/DDBJ whole genome shotgun (WGS) entry which is preliminary data.</text>
</comment>
<proteinExistence type="predicted"/>
<evidence type="ECO:0000313" key="2">
    <source>
        <dbReference type="Proteomes" id="UP000499080"/>
    </source>
</evidence>
<dbReference type="Proteomes" id="UP000499080">
    <property type="component" value="Unassembled WGS sequence"/>
</dbReference>
<protein>
    <submittedName>
        <fullName evidence="1">Uncharacterized protein</fullName>
    </submittedName>
</protein>